<evidence type="ECO:0000256" key="1">
    <source>
        <dbReference type="SAM" id="MobiDB-lite"/>
    </source>
</evidence>
<dbReference type="Proteomes" id="UP000250235">
    <property type="component" value="Unassembled WGS sequence"/>
</dbReference>
<organism evidence="3 4">
    <name type="scientific">Dorcoceras hygrometricum</name>
    <dbReference type="NCBI Taxonomy" id="472368"/>
    <lineage>
        <taxon>Eukaryota</taxon>
        <taxon>Viridiplantae</taxon>
        <taxon>Streptophyta</taxon>
        <taxon>Embryophyta</taxon>
        <taxon>Tracheophyta</taxon>
        <taxon>Spermatophyta</taxon>
        <taxon>Magnoliopsida</taxon>
        <taxon>eudicotyledons</taxon>
        <taxon>Gunneridae</taxon>
        <taxon>Pentapetalae</taxon>
        <taxon>asterids</taxon>
        <taxon>lamiids</taxon>
        <taxon>Lamiales</taxon>
        <taxon>Gesneriaceae</taxon>
        <taxon>Didymocarpoideae</taxon>
        <taxon>Trichosporeae</taxon>
        <taxon>Loxocarpinae</taxon>
        <taxon>Dorcoceras</taxon>
    </lineage>
</organism>
<dbReference type="Pfam" id="PF01553">
    <property type="entry name" value="Acyltransferase"/>
    <property type="match status" value="1"/>
</dbReference>
<feature type="domain" description="Phospholipid/glycerol acyltransferase" evidence="2">
    <location>
        <begin position="11"/>
        <end position="40"/>
    </location>
</feature>
<name>A0A2Z7CB91_9LAMI</name>
<dbReference type="AlphaFoldDB" id="A0A2Z7CB91"/>
<dbReference type="InterPro" id="IPR002123">
    <property type="entry name" value="Plipid/glycerol_acylTrfase"/>
</dbReference>
<sequence length="111" mass="12676">SVLIQLRRDLNPILSNGLSLIIFPEGTCPKNGRLLPFKKADHQEWRKGSLHVRLVPLTVKYLLPIRTSDWTLEKLEDYVRLVQDVYAKNLPESQRSSVSSDLVGSYRTLSS</sequence>
<reference evidence="3 4" key="1">
    <citation type="journal article" date="2015" name="Proc. Natl. Acad. Sci. U.S.A.">
        <title>The resurrection genome of Boea hygrometrica: A blueprint for survival of dehydration.</title>
        <authorList>
            <person name="Xiao L."/>
            <person name="Yang G."/>
            <person name="Zhang L."/>
            <person name="Yang X."/>
            <person name="Zhao S."/>
            <person name="Ji Z."/>
            <person name="Zhou Q."/>
            <person name="Hu M."/>
            <person name="Wang Y."/>
            <person name="Chen M."/>
            <person name="Xu Y."/>
            <person name="Jin H."/>
            <person name="Xiao X."/>
            <person name="Hu G."/>
            <person name="Bao F."/>
            <person name="Hu Y."/>
            <person name="Wan P."/>
            <person name="Li L."/>
            <person name="Deng X."/>
            <person name="Kuang T."/>
            <person name="Xiang C."/>
            <person name="Zhu J.K."/>
            <person name="Oliver M.J."/>
            <person name="He Y."/>
        </authorList>
    </citation>
    <scope>NUCLEOTIDE SEQUENCE [LARGE SCALE GENOMIC DNA]</scope>
    <source>
        <strain evidence="4">cv. XS01</strain>
    </source>
</reference>
<dbReference type="EMBL" id="KQ999330">
    <property type="protein sequence ID" value="KZV41920.1"/>
    <property type="molecule type" value="Genomic_DNA"/>
</dbReference>
<dbReference type="SUPFAM" id="SSF69593">
    <property type="entry name" value="Glycerol-3-phosphate (1)-acyltransferase"/>
    <property type="match status" value="1"/>
</dbReference>
<protein>
    <recommendedName>
        <fullName evidence="2">Phospholipid/glycerol acyltransferase domain-containing protein</fullName>
    </recommendedName>
</protein>
<accession>A0A2Z7CB91</accession>
<gene>
    <name evidence="3" type="ORF">F511_11342</name>
</gene>
<feature type="region of interest" description="Disordered" evidence="1">
    <location>
        <begin position="92"/>
        <end position="111"/>
    </location>
</feature>
<evidence type="ECO:0000313" key="3">
    <source>
        <dbReference type="EMBL" id="KZV41920.1"/>
    </source>
</evidence>
<keyword evidence="4" id="KW-1185">Reference proteome</keyword>
<dbReference type="GO" id="GO:0016746">
    <property type="term" value="F:acyltransferase activity"/>
    <property type="evidence" value="ECO:0007669"/>
    <property type="project" value="InterPro"/>
</dbReference>
<evidence type="ECO:0000259" key="2">
    <source>
        <dbReference type="Pfam" id="PF01553"/>
    </source>
</evidence>
<proteinExistence type="predicted"/>
<dbReference type="OrthoDB" id="202234at2759"/>
<feature type="non-terminal residue" evidence="3">
    <location>
        <position position="1"/>
    </location>
</feature>
<evidence type="ECO:0000313" key="4">
    <source>
        <dbReference type="Proteomes" id="UP000250235"/>
    </source>
</evidence>